<evidence type="ECO:0000256" key="1">
    <source>
        <dbReference type="ARBA" id="ARBA00004496"/>
    </source>
</evidence>
<keyword evidence="4 10" id="KW-0597">Phosphoprotein</keyword>
<dbReference type="CDD" id="cd17536">
    <property type="entry name" value="REC_YesN-like"/>
    <property type="match status" value="1"/>
</dbReference>
<dbReference type="InterPro" id="IPR009057">
    <property type="entry name" value="Homeodomain-like_sf"/>
</dbReference>
<dbReference type="InterPro" id="IPR001789">
    <property type="entry name" value="Sig_transdc_resp-reg_receiver"/>
</dbReference>
<evidence type="ECO:0000313" key="14">
    <source>
        <dbReference type="Proteomes" id="UP000683246"/>
    </source>
</evidence>
<dbReference type="GO" id="GO:0005737">
    <property type="term" value="C:cytoplasm"/>
    <property type="evidence" value="ECO:0007669"/>
    <property type="project" value="UniProtKB-SubCell"/>
</dbReference>
<proteinExistence type="predicted"/>
<comment type="subcellular location">
    <subcellularLocation>
        <location evidence="1">Cytoplasm</location>
    </subcellularLocation>
</comment>
<sequence>MFSVLIVDDELYIRKGLMNIINWKKFQCEICGEACDGVEGLEKIKALKPDIVFVDINMPEIDGLSMIGQVKDECPHTKFILLTGYRDFSYLQEAIKLGAFDYLLKPSKIEEICEVVKRAVLELKYQSDEEKELIKIKESYENSKPILRQKLLYDIIFNITTNYDENEQELHMYGIEIHKFIMMVVEIDEELEDYEPYQRQLYQFGLTNTIEEMFQGEFKVEKIAINSRRLAFIIQTQDERLSIENIHKKVSNIQQLVKNCFNFSITASISKIGEGIQALPEKMKECEEGLSYKFYLGENAIIIYEDLASFYKPKDDSLLEAYKNNLIRAIKTGNNKHVGAVLQEIKVKVFEEKKCDPEMIKTFCWNVIYAINNIRLSIKAIEDNNKSVVKDISSLYRLIEQSKSIDELHCLLVDAAHNVVSRINRYNKDNIHSMLNKATQYIQDNYHRSITLNDLAEYTYVSTYYISRIFKKEIGKNFVDYLNEIRINKAKELLNNKDYKTYEVAEQVGIQDPHYFSKLFKKYTNMTPTDYRTQKP</sequence>
<evidence type="ECO:0000259" key="11">
    <source>
        <dbReference type="PROSITE" id="PS01124"/>
    </source>
</evidence>
<evidence type="ECO:0000256" key="10">
    <source>
        <dbReference type="PROSITE-ProRule" id="PRU00169"/>
    </source>
</evidence>
<comment type="function">
    <text evidence="9">May play the central regulatory role in sporulation. It may be an element of the effector pathway responsible for the activation of sporulation genes in response to nutritional stress. Spo0A may act in concert with spo0H (a sigma factor) to control the expression of some genes that are critical to the sporulation process.</text>
</comment>
<dbReference type="GO" id="GO:0043565">
    <property type="term" value="F:sequence-specific DNA binding"/>
    <property type="evidence" value="ECO:0007669"/>
    <property type="project" value="InterPro"/>
</dbReference>
<dbReference type="InterPro" id="IPR018060">
    <property type="entry name" value="HTH_AraC"/>
</dbReference>
<dbReference type="AlphaFoldDB" id="A0A8J8MNI8"/>
<dbReference type="Gene3D" id="3.40.50.2300">
    <property type="match status" value="1"/>
</dbReference>
<feature type="domain" description="Response regulatory" evidence="12">
    <location>
        <begin position="3"/>
        <end position="120"/>
    </location>
</feature>
<evidence type="ECO:0000256" key="9">
    <source>
        <dbReference type="ARBA" id="ARBA00024867"/>
    </source>
</evidence>
<evidence type="ECO:0000259" key="12">
    <source>
        <dbReference type="PROSITE" id="PS50110"/>
    </source>
</evidence>
<dbReference type="PANTHER" id="PTHR42713:SF3">
    <property type="entry name" value="TRANSCRIPTIONAL REGULATORY PROTEIN HPTR"/>
    <property type="match status" value="1"/>
</dbReference>
<dbReference type="SMART" id="SM00342">
    <property type="entry name" value="HTH_ARAC"/>
    <property type="match status" value="1"/>
</dbReference>
<dbReference type="Gene3D" id="1.10.10.60">
    <property type="entry name" value="Homeodomain-like"/>
    <property type="match status" value="2"/>
</dbReference>
<feature type="modified residue" description="4-aspartylphosphate" evidence="10">
    <location>
        <position position="55"/>
    </location>
</feature>
<dbReference type="PROSITE" id="PS50110">
    <property type="entry name" value="RESPONSE_REGULATORY"/>
    <property type="match status" value="1"/>
</dbReference>
<dbReference type="InterPro" id="IPR011006">
    <property type="entry name" value="CheY-like_superfamily"/>
</dbReference>
<dbReference type="KEGG" id="vpy:HZI73_21480"/>
<dbReference type="PANTHER" id="PTHR42713">
    <property type="entry name" value="HISTIDINE KINASE-RELATED"/>
    <property type="match status" value="1"/>
</dbReference>
<keyword evidence="6" id="KW-0805">Transcription regulation</keyword>
<dbReference type="Proteomes" id="UP000683246">
    <property type="component" value="Chromosome"/>
</dbReference>
<evidence type="ECO:0000256" key="4">
    <source>
        <dbReference type="ARBA" id="ARBA00022553"/>
    </source>
</evidence>
<accession>A0A8J8MNI8</accession>
<evidence type="ECO:0000256" key="6">
    <source>
        <dbReference type="ARBA" id="ARBA00023015"/>
    </source>
</evidence>
<dbReference type="SUPFAM" id="SSF46689">
    <property type="entry name" value="Homeodomain-like"/>
    <property type="match status" value="2"/>
</dbReference>
<dbReference type="PROSITE" id="PS01124">
    <property type="entry name" value="HTH_ARAC_FAMILY_2"/>
    <property type="match status" value="1"/>
</dbReference>
<keyword evidence="5" id="KW-0902">Two-component regulatory system</keyword>
<dbReference type="SUPFAM" id="SSF52172">
    <property type="entry name" value="CheY-like"/>
    <property type="match status" value="1"/>
</dbReference>
<dbReference type="GO" id="GO:0003700">
    <property type="term" value="F:DNA-binding transcription factor activity"/>
    <property type="evidence" value="ECO:0007669"/>
    <property type="project" value="InterPro"/>
</dbReference>
<dbReference type="GO" id="GO:0000160">
    <property type="term" value="P:phosphorelay signal transduction system"/>
    <property type="evidence" value="ECO:0007669"/>
    <property type="project" value="UniProtKB-KW"/>
</dbReference>
<dbReference type="RefSeq" id="WP_212695405.1">
    <property type="nucleotide sequence ID" value="NZ_CP058649.1"/>
</dbReference>
<dbReference type="Pfam" id="PF12833">
    <property type="entry name" value="HTH_18"/>
    <property type="match status" value="1"/>
</dbReference>
<feature type="domain" description="HTH araC/xylS-type" evidence="11">
    <location>
        <begin position="436"/>
        <end position="534"/>
    </location>
</feature>
<keyword evidence="8" id="KW-0804">Transcription</keyword>
<organism evidence="13 14">
    <name type="scientific">Vallitalea pronyensis</name>
    <dbReference type="NCBI Taxonomy" id="1348613"/>
    <lineage>
        <taxon>Bacteria</taxon>
        <taxon>Bacillati</taxon>
        <taxon>Bacillota</taxon>
        <taxon>Clostridia</taxon>
        <taxon>Lachnospirales</taxon>
        <taxon>Vallitaleaceae</taxon>
        <taxon>Vallitalea</taxon>
    </lineage>
</organism>
<keyword evidence="14" id="KW-1185">Reference proteome</keyword>
<gene>
    <name evidence="13" type="ORF">HZI73_21480</name>
</gene>
<name>A0A8J8MNI8_9FIRM</name>
<keyword evidence="7" id="KW-0238">DNA-binding</keyword>
<evidence type="ECO:0000256" key="2">
    <source>
        <dbReference type="ARBA" id="ARBA00018672"/>
    </source>
</evidence>
<dbReference type="EMBL" id="CP058649">
    <property type="protein sequence ID" value="QUI24711.1"/>
    <property type="molecule type" value="Genomic_DNA"/>
</dbReference>
<evidence type="ECO:0000256" key="5">
    <source>
        <dbReference type="ARBA" id="ARBA00023012"/>
    </source>
</evidence>
<evidence type="ECO:0000256" key="8">
    <source>
        <dbReference type="ARBA" id="ARBA00023163"/>
    </source>
</evidence>
<evidence type="ECO:0000256" key="3">
    <source>
        <dbReference type="ARBA" id="ARBA00022490"/>
    </source>
</evidence>
<dbReference type="InterPro" id="IPR051552">
    <property type="entry name" value="HptR"/>
</dbReference>
<protein>
    <recommendedName>
        <fullName evidence="2">Stage 0 sporulation protein A homolog</fullName>
    </recommendedName>
</protein>
<dbReference type="Pfam" id="PF00072">
    <property type="entry name" value="Response_reg"/>
    <property type="match status" value="1"/>
</dbReference>
<keyword evidence="3" id="KW-0963">Cytoplasm</keyword>
<reference evidence="13" key="1">
    <citation type="submission" date="2020-07" db="EMBL/GenBank/DDBJ databases">
        <title>Vallitalea pronyensis genome.</title>
        <authorList>
            <person name="Postec A."/>
        </authorList>
    </citation>
    <scope>NUCLEOTIDE SEQUENCE</scope>
    <source>
        <strain evidence="13">FatNI3</strain>
    </source>
</reference>
<evidence type="ECO:0000313" key="13">
    <source>
        <dbReference type="EMBL" id="QUI24711.1"/>
    </source>
</evidence>
<dbReference type="SMART" id="SM00448">
    <property type="entry name" value="REC"/>
    <property type="match status" value="1"/>
</dbReference>
<evidence type="ECO:0000256" key="7">
    <source>
        <dbReference type="ARBA" id="ARBA00023125"/>
    </source>
</evidence>